<evidence type="ECO:0000313" key="2">
    <source>
        <dbReference type="Proteomes" id="UP001217089"/>
    </source>
</evidence>
<dbReference type="Proteomes" id="UP001217089">
    <property type="component" value="Unassembled WGS sequence"/>
</dbReference>
<evidence type="ECO:0000313" key="1">
    <source>
        <dbReference type="EMBL" id="KAJ8317601.1"/>
    </source>
</evidence>
<protein>
    <submittedName>
        <fullName evidence="1">Uncharacterized protein</fullName>
    </submittedName>
</protein>
<accession>A0ABQ9FJX5</accession>
<dbReference type="EMBL" id="JARBDR010000246">
    <property type="protein sequence ID" value="KAJ8317601.1"/>
    <property type="molecule type" value="Genomic_DNA"/>
</dbReference>
<organism evidence="1 2">
    <name type="scientific">Tegillarca granosa</name>
    <name type="common">Malaysian cockle</name>
    <name type="synonym">Anadara granosa</name>
    <dbReference type="NCBI Taxonomy" id="220873"/>
    <lineage>
        <taxon>Eukaryota</taxon>
        <taxon>Metazoa</taxon>
        <taxon>Spiralia</taxon>
        <taxon>Lophotrochozoa</taxon>
        <taxon>Mollusca</taxon>
        <taxon>Bivalvia</taxon>
        <taxon>Autobranchia</taxon>
        <taxon>Pteriomorphia</taxon>
        <taxon>Arcoida</taxon>
        <taxon>Arcoidea</taxon>
        <taxon>Arcidae</taxon>
        <taxon>Tegillarca</taxon>
    </lineage>
</organism>
<reference evidence="1 2" key="1">
    <citation type="submission" date="2022-12" db="EMBL/GenBank/DDBJ databases">
        <title>Chromosome-level genome of Tegillarca granosa.</title>
        <authorList>
            <person name="Kim J."/>
        </authorList>
    </citation>
    <scope>NUCLEOTIDE SEQUENCE [LARGE SCALE GENOMIC DNA]</scope>
    <source>
        <strain evidence="1">Teg-2019</strain>
        <tissue evidence="1">Adductor muscle</tissue>
    </source>
</reference>
<keyword evidence="2" id="KW-1185">Reference proteome</keyword>
<gene>
    <name evidence="1" type="ORF">KUTeg_005505</name>
</gene>
<name>A0ABQ9FJX5_TEGGR</name>
<sequence length="162" mass="18284">MASPSKINHKTSLILRSTMVPNTLFLNIIWVLLLTPGSTTDNLVDRRLKSVQKRQALNEVIDLRWGRGTPGIGGTNTPTPTPAGEYIRIALEEANAELQFQKNLDRQMLLQGVDQAPGGHSYFWHLGRFLYTKNREKVTALSDKAWVSVQVTKKLVRIFTQE</sequence>
<proteinExistence type="predicted"/>
<comment type="caution">
    <text evidence="1">The sequence shown here is derived from an EMBL/GenBank/DDBJ whole genome shotgun (WGS) entry which is preliminary data.</text>
</comment>